<feature type="chain" id="PRO_5020197323" description="DUF302 domain-containing protein" evidence="1">
    <location>
        <begin position="20"/>
        <end position="148"/>
    </location>
</feature>
<keyword evidence="1" id="KW-0732">Signal</keyword>
<reference evidence="2 3" key="1">
    <citation type="submission" date="2019-03" db="EMBL/GenBank/DDBJ databases">
        <title>Genomic Encyclopedia of Type Strains, Phase IV (KMG-IV): sequencing the most valuable type-strain genomes for metagenomic binning, comparative biology and taxonomic classification.</title>
        <authorList>
            <person name="Goeker M."/>
        </authorList>
    </citation>
    <scope>NUCLEOTIDE SEQUENCE [LARGE SCALE GENOMIC DNA]</scope>
    <source>
        <strain evidence="2 3">DSM 24766</strain>
    </source>
</reference>
<evidence type="ECO:0000256" key="1">
    <source>
        <dbReference type="SAM" id="SignalP"/>
    </source>
</evidence>
<keyword evidence="3" id="KW-1185">Reference proteome</keyword>
<dbReference type="OrthoDB" id="7363179at2"/>
<gene>
    <name evidence="2" type="ORF">EV663_11376</name>
</gene>
<feature type="signal peptide" evidence="1">
    <location>
        <begin position="1"/>
        <end position="19"/>
    </location>
</feature>
<evidence type="ECO:0000313" key="3">
    <source>
        <dbReference type="Proteomes" id="UP000295050"/>
    </source>
</evidence>
<dbReference type="SUPFAM" id="SSF103247">
    <property type="entry name" value="TT1751-like"/>
    <property type="match status" value="1"/>
</dbReference>
<dbReference type="EMBL" id="SLXU01000013">
    <property type="protein sequence ID" value="TCP60080.1"/>
    <property type="molecule type" value="Genomic_DNA"/>
</dbReference>
<accession>A0A4R2RA02</accession>
<proteinExistence type="predicted"/>
<comment type="caution">
    <text evidence="2">The sequence shown here is derived from an EMBL/GenBank/DDBJ whole genome shotgun (WGS) entry which is preliminary data.</text>
</comment>
<sequence length="148" mass="15859">MKTIIAVAALAMAAGAAHAAEGTVTYTVEQAFDDVVFGLENAVTGQGLVIDSVSHTGDMLERTRADVGSDVTIFLKADIFSFCSASLSRKVMEADPMNVQFCPYDIFVLQFPDSPDQTTIGYRQYPEGPMKEVEALLDSIAREAAGLD</sequence>
<evidence type="ECO:0008006" key="4">
    <source>
        <dbReference type="Google" id="ProtNLM"/>
    </source>
</evidence>
<name>A0A4R2RA02_9RHOB</name>
<dbReference type="Gene3D" id="3.30.310.70">
    <property type="entry name" value="TT1751-like domain"/>
    <property type="match status" value="1"/>
</dbReference>
<dbReference type="AlphaFoldDB" id="A0A4R2RA02"/>
<organism evidence="2 3">
    <name type="scientific">Rhodovulum bhavnagarense</name>
    <dbReference type="NCBI Taxonomy" id="992286"/>
    <lineage>
        <taxon>Bacteria</taxon>
        <taxon>Pseudomonadati</taxon>
        <taxon>Pseudomonadota</taxon>
        <taxon>Alphaproteobacteria</taxon>
        <taxon>Rhodobacterales</taxon>
        <taxon>Paracoccaceae</taxon>
        <taxon>Rhodovulum</taxon>
    </lineage>
</organism>
<dbReference type="InterPro" id="IPR035923">
    <property type="entry name" value="TT1751-like_sf"/>
</dbReference>
<dbReference type="RefSeq" id="WP_132952228.1">
    <property type="nucleotide sequence ID" value="NZ_SLXU01000013.1"/>
</dbReference>
<dbReference type="Proteomes" id="UP000295050">
    <property type="component" value="Unassembled WGS sequence"/>
</dbReference>
<evidence type="ECO:0000313" key="2">
    <source>
        <dbReference type="EMBL" id="TCP60080.1"/>
    </source>
</evidence>
<protein>
    <recommendedName>
        <fullName evidence="4">DUF302 domain-containing protein</fullName>
    </recommendedName>
</protein>